<dbReference type="NCBIfam" id="TIGR04025">
    <property type="entry name" value="PPOX_FMN_DR2398"/>
    <property type="match status" value="1"/>
</dbReference>
<reference evidence="2" key="1">
    <citation type="submission" date="2022-12" db="EMBL/GenBank/DDBJ databases">
        <title>Reference genome sequencing for broad-spectrum identification of bacterial and archaeal isolates by mass spectrometry.</title>
        <authorList>
            <person name="Sekiguchi Y."/>
            <person name="Tourlousse D.M."/>
        </authorList>
    </citation>
    <scope>NUCLEOTIDE SEQUENCE</scope>
    <source>
        <strain evidence="2">LLR39Z86</strain>
    </source>
</reference>
<keyword evidence="3" id="KW-1185">Reference proteome</keyword>
<comment type="caution">
    <text evidence="2">The sequence shown here is derived from an EMBL/GenBank/DDBJ whole genome shotgun (WGS) entry which is preliminary data.</text>
</comment>
<evidence type="ECO:0000313" key="2">
    <source>
        <dbReference type="EMBL" id="GLI43799.1"/>
    </source>
</evidence>
<dbReference type="RefSeq" id="WP_270114494.1">
    <property type="nucleotide sequence ID" value="NZ_BAAAOL010000007.1"/>
</dbReference>
<dbReference type="Proteomes" id="UP001144313">
    <property type="component" value="Unassembled WGS sequence"/>
</dbReference>
<evidence type="ECO:0000313" key="3">
    <source>
        <dbReference type="Proteomes" id="UP001144313"/>
    </source>
</evidence>
<gene>
    <name evidence="2" type="ORF">GALLR39Z86_36490</name>
</gene>
<dbReference type="SUPFAM" id="SSF50475">
    <property type="entry name" value="FMN-binding split barrel"/>
    <property type="match status" value="1"/>
</dbReference>
<dbReference type="PANTHER" id="PTHR42815:SF2">
    <property type="entry name" value="FAD-BINDING, PUTATIVE (AFU_ORTHOLOGUE AFUA_6G07600)-RELATED"/>
    <property type="match status" value="1"/>
</dbReference>
<dbReference type="InterPro" id="IPR024029">
    <property type="entry name" value="Pyridox_Oxase_FMN-dep"/>
</dbReference>
<dbReference type="InterPro" id="IPR012349">
    <property type="entry name" value="Split_barrel_FMN-bd"/>
</dbReference>
<dbReference type="Pfam" id="PF01243">
    <property type="entry name" value="PNPOx_N"/>
    <property type="match status" value="1"/>
</dbReference>
<dbReference type="AlphaFoldDB" id="A0A9W6LIE0"/>
<dbReference type="PANTHER" id="PTHR42815">
    <property type="entry name" value="FAD-BINDING, PUTATIVE (AFU_ORTHOLOGUE AFUA_6G07600)-RELATED"/>
    <property type="match status" value="1"/>
</dbReference>
<proteinExistence type="predicted"/>
<accession>A0A9W6LIE0</accession>
<name>A0A9W6LIE0_9ACTN</name>
<dbReference type="Gene3D" id="2.30.110.10">
    <property type="entry name" value="Electron Transport, Fmn-binding Protein, Chain A"/>
    <property type="match status" value="1"/>
</dbReference>
<dbReference type="EMBL" id="BSDT01000001">
    <property type="protein sequence ID" value="GLI43799.1"/>
    <property type="molecule type" value="Genomic_DNA"/>
</dbReference>
<feature type="domain" description="Pyridoxamine 5'-phosphate oxidase N-terminal" evidence="1">
    <location>
        <begin position="39"/>
        <end position="159"/>
    </location>
</feature>
<organism evidence="2 3">
    <name type="scientific">Glycomyces algeriensis</name>
    <dbReference type="NCBI Taxonomy" id="256037"/>
    <lineage>
        <taxon>Bacteria</taxon>
        <taxon>Bacillati</taxon>
        <taxon>Actinomycetota</taxon>
        <taxon>Actinomycetes</taxon>
        <taxon>Glycomycetales</taxon>
        <taxon>Glycomycetaceae</taxon>
        <taxon>Glycomyces</taxon>
    </lineage>
</organism>
<evidence type="ECO:0000259" key="1">
    <source>
        <dbReference type="Pfam" id="PF01243"/>
    </source>
</evidence>
<sequence>MDSLDSHLWTEVTDPAKLREIVGEVMPQAATKERDRLHQRDREWLAASPYCVVATADAAGNCDASPKGDPAGSLVHVLDDSTLAIPERRGNHRVDGYHNVLANPHVGLLSLIPGRRETLRINGRARVVADAPFFADMVVKGHQPVLALVVEIDTIYFHCGKASMRSGIWKPETWTSDTLPRHAQLVKETQVVDATLEQLVDKYGPKYEAELY</sequence>
<protein>
    <submittedName>
        <fullName evidence="2">Phosphohydrolase</fullName>
    </submittedName>
</protein>
<dbReference type="InterPro" id="IPR011576">
    <property type="entry name" value="Pyridox_Oxase_N"/>
</dbReference>